<organism evidence="2 3">
    <name type="scientific">Micromonospora siamensis</name>
    <dbReference type="NCBI Taxonomy" id="299152"/>
    <lineage>
        <taxon>Bacteria</taxon>
        <taxon>Bacillati</taxon>
        <taxon>Actinomycetota</taxon>
        <taxon>Actinomycetes</taxon>
        <taxon>Micromonosporales</taxon>
        <taxon>Micromonosporaceae</taxon>
        <taxon>Micromonospora</taxon>
    </lineage>
</organism>
<keyword evidence="3" id="KW-1185">Reference proteome</keyword>
<dbReference type="PANTHER" id="PTHR21310">
    <property type="entry name" value="AMINOGLYCOSIDE PHOSPHOTRANSFERASE-RELATED-RELATED"/>
    <property type="match status" value="1"/>
</dbReference>
<dbReference type="Pfam" id="PF01636">
    <property type="entry name" value="APH"/>
    <property type="match status" value="1"/>
</dbReference>
<sequence length="314" mass="33903">MTDTPQLGPVPDRVAVDAAQVRQLVADQFPRWAGLPVEPVADGGWDNWTFHLGQELSVRLPSAAPYALAIEKEHRWLPVLAARLPLPVPVPLAKGEPGAGYPYPWSVYRWVDGEPARADRIADPVRFADDLARFLVALRTVDPTDGPRPGLHNWFRGGTLKTYDDLARRALAALDGHVDTNLAREIWAGALDAPWDGVERWFHGDVAQGNLLLDGGELAAVIDFGTCGVGDPACDLAVAWTLLTAEGRQAFRGRLPVDAASWARGRGWALWKTLTACARAVDGADDPDAFRVLDEIFSEYAAGTLPAAGPAARA</sequence>
<dbReference type="AlphaFoldDB" id="A0A1C5JSG5"/>
<dbReference type="Proteomes" id="UP000198210">
    <property type="component" value="Chromosome I"/>
</dbReference>
<keyword evidence="2" id="KW-0418">Kinase</keyword>
<dbReference type="InterPro" id="IPR011009">
    <property type="entry name" value="Kinase-like_dom_sf"/>
</dbReference>
<dbReference type="GO" id="GO:0016301">
    <property type="term" value="F:kinase activity"/>
    <property type="evidence" value="ECO:0007669"/>
    <property type="project" value="UniProtKB-KW"/>
</dbReference>
<reference evidence="2 3" key="1">
    <citation type="submission" date="2016-06" db="EMBL/GenBank/DDBJ databases">
        <authorList>
            <person name="Kjaerup R.B."/>
            <person name="Dalgaard T.S."/>
            <person name="Juul-Madsen H.R."/>
        </authorList>
    </citation>
    <scope>NUCLEOTIDE SEQUENCE [LARGE SCALE GENOMIC DNA]</scope>
    <source>
        <strain evidence="2 3">DSM 45097</strain>
    </source>
</reference>
<protein>
    <submittedName>
        <fullName evidence="2">Predicted kinase, aminoglycoside phosphotransferase (APT) family</fullName>
    </submittedName>
</protein>
<evidence type="ECO:0000259" key="1">
    <source>
        <dbReference type="Pfam" id="PF01636"/>
    </source>
</evidence>
<keyword evidence="2" id="KW-0808">Transferase</keyword>
<dbReference type="RefSeq" id="WP_088972660.1">
    <property type="nucleotide sequence ID" value="NZ_JBHLYF010000002.1"/>
</dbReference>
<dbReference type="Gene3D" id="3.90.1200.10">
    <property type="match status" value="1"/>
</dbReference>
<dbReference type="SUPFAM" id="SSF56112">
    <property type="entry name" value="Protein kinase-like (PK-like)"/>
    <property type="match status" value="1"/>
</dbReference>
<name>A0A1C5JSG5_9ACTN</name>
<dbReference type="Gene3D" id="3.30.200.20">
    <property type="entry name" value="Phosphorylase Kinase, domain 1"/>
    <property type="match status" value="1"/>
</dbReference>
<proteinExistence type="predicted"/>
<dbReference type="CDD" id="cd05155">
    <property type="entry name" value="APH_ChoK_like_1"/>
    <property type="match status" value="1"/>
</dbReference>
<dbReference type="EMBL" id="LT607751">
    <property type="protein sequence ID" value="SCG73448.1"/>
    <property type="molecule type" value="Genomic_DNA"/>
</dbReference>
<dbReference type="PANTHER" id="PTHR21310:SF42">
    <property type="entry name" value="BIFUNCTIONAL AAC_APH"/>
    <property type="match status" value="1"/>
</dbReference>
<evidence type="ECO:0000313" key="3">
    <source>
        <dbReference type="Proteomes" id="UP000198210"/>
    </source>
</evidence>
<dbReference type="InterPro" id="IPR002575">
    <property type="entry name" value="Aminoglycoside_PTrfase"/>
</dbReference>
<evidence type="ECO:0000313" key="2">
    <source>
        <dbReference type="EMBL" id="SCG73448.1"/>
    </source>
</evidence>
<accession>A0A1C5JSG5</accession>
<feature type="domain" description="Aminoglycoside phosphotransferase" evidence="1">
    <location>
        <begin position="42"/>
        <end position="268"/>
    </location>
</feature>
<dbReference type="InterPro" id="IPR051678">
    <property type="entry name" value="AGP_Transferase"/>
</dbReference>
<gene>
    <name evidence="2" type="ORF">GA0074704_4912</name>
</gene>